<proteinExistence type="inferred from homology"/>
<name>A0A7X9X0D4_9SPHN</name>
<dbReference type="AlphaFoldDB" id="A0A7X9X0D4"/>
<gene>
    <name evidence="6" type="ORF">HHL08_24135</name>
</gene>
<comment type="similarity">
    <text evidence="1">Belongs to the sigma-70 factor family. ECF subfamily.</text>
</comment>
<dbReference type="GO" id="GO:0006352">
    <property type="term" value="P:DNA-templated transcription initiation"/>
    <property type="evidence" value="ECO:0007669"/>
    <property type="project" value="InterPro"/>
</dbReference>
<dbReference type="InterPro" id="IPR013325">
    <property type="entry name" value="RNA_pol_sigma_r2"/>
</dbReference>
<dbReference type="InterPro" id="IPR039425">
    <property type="entry name" value="RNA_pol_sigma-70-like"/>
</dbReference>
<evidence type="ECO:0000256" key="2">
    <source>
        <dbReference type="ARBA" id="ARBA00023015"/>
    </source>
</evidence>
<dbReference type="EMBL" id="JABBFV010000039">
    <property type="protein sequence ID" value="NML13174.1"/>
    <property type="molecule type" value="Genomic_DNA"/>
</dbReference>
<dbReference type="RefSeq" id="WP_169575445.1">
    <property type="nucleotide sequence ID" value="NZ_JABBFV010000039.1"/>
</dbReference>
<dbReference type="PANTHER" id="PTHR43133">
    <property type="entry name" value="RNA POLYMERASE ECF-TYPE SIGMA FACTO"/>
    <property type="match status" value="1"/>
</dbReference>
<evidence type="ECO:0000313" key="7">
    <source>
        <dbReference type="Proteomes" id="UP000519023"/>
    </source>
</evidence>
<reference evidence="6 7" key="1">
    <citation type="submission" date="2020-04" db="EMBL/GenBank/DDBJ databases">
        <title>Sphingobium sp. AR-3-1 isolated from Arctic soil.</title>
        <authorList>
            <person name="Dahal R.H."/>
            <person name="Chaudhary D.K."/>
        </authorList>
    </citation>
    <scope>NUCLEOTIDE SEQUENCE [LARGE SCALE GENOMIC DNA]</scope>
    <source>
        <strain evidence="6 7">AR-3-1</strain>
    </source>
</reference>
<evidence type="ECO:0000313" key="6">
    <source>
        <dbReference type="EMBL" id="NML13174.1"/>
    </source>
</evidence>
<evidence type="ECO:0000256" key="1">
    <source>
        <dbReference type="ARBA" id="ARBA00010641"/>
    </source>
</evidence>
<evidence type="ECO:0000256" key="3">
    <source>
        <dbReference type="ARBA" id="ARBA00023082"/>
    </source>
</evidence>
<dbReference type="GO" id="GO:0016987">
    <property type="term" value="F:sigma factor activity"/>
    <property type="evidence" value="ECO:0007669"/>
    <property type="project" value="UniProtKB-KW"/>
</dbReference>
<evidence type="ECO:0000259" key="5">
    <source>
        <dbReference type="Pfam" id="PF08281"/>
    </source>
</evidence>
<feature type="domain" description="RNA polymerase sigma factor 70 region 4 type 2" evidence="5">
    <location>
        <begin position="132"/>
        <end position="178"/>
    </location>
</feature>
<accession>A0A7X9X0D4</accession>
<dbReference type="NCBIfam" id="TIGR02937">
    <property type="entry name" value="sigma70-ECF"/>
    <property type="match status" value="1"/>
</dbReference>
<dbReference type="SUPFAM" id="SSF88946">
    <property type="entry name" value="Sigma2 domain of RNA polymerase sigma factors"/>
    <property type="match status" value="1"/>
</dbReference>
<keyword evidence="2" id="KW-0805">Transcription regulation</keyword>
<dbReference type="SUPFAM" id="SSF88659">
    <property type="entry name" value="Sigma3 and sigma4 domains of RNA polymerase sigma factors"/>
    <property type="match status" value="1"/>
</dbReference>
<comment type="caution">
    <text evidence="6">The sequence shown here is derived from an EMBL/GenBank/DDBJ whole genome shotgun (WGS) entry which is preliminary data.</text>
</comment>
<sequence>MIDDSEPFQPAQASEFDASFQATNQSPVEQLLALLEIEYGALQMRLSTHLRSSEAAAEALHDVYVKLRADPSIGDLHNPRFYLYRMAINLAKNRRRSDWRAINMEDAGLLDIPDNAPSQEAATLATDEMTRALQALHTLPPRRQAIFLAKWRDEKSQSEIAAEFGLHKRTVQKELTRAEIYLRKVLRRRKRPV</sequence>
<dbReference type="InterPro" id="IPR036388">
    <property type="entry name" value="WH-like_DNA-bd_sf"/>
</dbReference>
<evidence type="ECO:0000256" key="4">
    <source>
        <dbReference type="ARBA" id="ARBA00023163"/>
    </source>
</evidence>
<organism evidence="6 7">
    <name type="scientific">Sphingobium psychrophilum</name>
    <dbReference type="NCBI Taxonomy" id="2728834"/>
    <lineage>
        <taxon>Bacteria</taxon>
        <taxon>Pseudomonadati</taxon>
        <taxon>Pseudomonadota</taxon>
        <taxon>Alphaproteobacteria</taxon>
        <taxon>Sphingomonadales</taxon>
        <taxon>Sphingomonadaceae</taxon>
        <taxon>Sphingobium</taxon>
    </lineage>
</organism>
<dbReference type="Proteomes" id="UP000519023">
    <property type="component" value="Unassembled WGS sequence"/>
</dbReference>
<dbReference type="Gene3D" id="1.10.10.10">
    <property type="entry name" value="Winged helix-like DNA-binding domain superfamily/Winged helix DNA-binding domain"/>
    <property type="match status" value="1"/>
</dbReference>
<dbReference type="InterPro" id="IPR013249">
    <property type="entry name" value="RNA_pol_sigma70_r4_t2"/>
</dbReference>
<dbReference type="InterPro" id="IPR014284">
    <property type="entry name" value="RNA_pol_sigma-70_dom"/>
</dbReference>
<dbReference type="Pfam" id="PF08281">
    <property type="entry name" value="Sigma70_r4_2"/>
    <property type="match status" value="1"/>
</dbReference>
<protein>
    <submittedName>
        <fullName evidence="6">RNA polymerase sigma factor</fullName>
    </submittedName>
</protein>
<keyword evidence="7" id="KW-1185">Reference proteome</keyword>
<dbReference type="GO" id="GO:0003677">
    <property type="term" value="F:DNA binding"/>
    <property type="evidence" value="ECO:0007669"/>
    <property type="project" value="InterPro"/>
</dbReference>
<keyword evidence="4" id="KW-0804">Transcription</keyword>
<dbReference type="PANTHER" id="PTHR43133:SF63">
    <property type="entry name" value="RNA POLYMERASE SIGMA FACTOR FECI-RELATED"/>
    <property type="match status" value="1"/>
</dbReference>
<dbReference type="InterPro" id="IPR013324">
    <property type="entry name" value="RNA_pol_sigma_r3/r4-like"/>
</dbReference>
<keyword evidence="3" id="KW-0731">Sigma factor</keyword>